<dbReference type="GO" id="GO:0090560">
    <property type="term" value="F:2-(3-amino-3-carboxypropyl)histidine synthase activity"/>
    <property type="evidence" value="ECO:0007669"/>
    <property type="project" value="UniProtKB-UniRule"/>
</dbReference>
<name>A0A196SG50_BLAHN</name>
<sequence length="380" mass="42991">MKRTVIRRNAIPDEILHNESLNQAIDRLPSNYNFEIHKTIHRIIQAHAKTVCLQFPEGLAVYACAIADIIRHFAHAKVIVMGDITYGACCVDDYSAKRLGADFMVHYGHSCLIPIQKTQIPILYVFVELKINVDHLVKTIHANVPEDQRIAILGTIQFSQAIHQAAAALQPYYPEVLIPQEKPLSRGEVLGCTSPLMPTTDCMVFIADGRFHIEVVNLMRLKWQSAMIMNPNVRALRYNPYSMELTEEEYDLTKMKAIRSSQIEEAKKAKKWGVVLGTLGRQGNEAILERLKTILKAREKEFVVVLLSELSDGVLRKMGNVDCWVQIACPRLSIDWGASYTKPLLTCYEAFVALGATEWREAYPMDWYSNEGGEWSNGAN</sequence>
<gene>
    <name evidence="14" type="ORF">AV274_2997</name>
    <name evidence="13" type="ORF">AV274_3868</name>
    <name evidence="12" type="ORF">AV274_4530</name>
</gene>
<evidence type="ECO:0000256" key="5">
    <source>
        <dbReference type="ARBA" id="ARBA00022679"/>
    </source>
</evidence>
<dbReference type="STRING" id="478820.A0A196SG50"/>
<dbReference type="SFLD" id="SFLDS00032">
    <property type="entry name" value="Radical_SAM_3-amino-3-carboxyp"/>
    <property type="match status" value="1"/>
</dbReference>
<keyword evidence="7" id="KW-0479">Metal-binding</keyword>
<dbReference type="Gene3D" id="3.40.50.11860">
    <property type="entry name" value="Diphthamide synthesis DPH1/DPH2 domain 3"/>
    <property type="match status" value="1"/>
</dbReference>
<dbReference type="InterPro" id="IPR035435">
    <property type="entry name" value="DPH1/DPH2_euk_archaea"/>
</dbReference>
<dbReference type="InterPro" id="IPR042263">
    <property type="entry name" value="DPH1/DPH2_1"/>
</dbReference>
<comment type="similarity">
    <text evidence="2 11">Belongs to the DPH1/DPH2 family. DPH1 subfamily.</text>
</comment>
<dbReference type="InterPro" id="IPR042265">
    <property type="entry name" value="DPH1/DPH2_3"/>
</dbReference>
<dbReference type="EMBL" id="LXWW01000157">
    <property type="protein sequence ID" value="OAO15296.1"/>
    <property type="molecule type" value="Genomic_DNA"/>
</dbReference>
<dbReference type="InterPro" id="IPR016435">
    <property type="entry name" value="DPH1/DPH2"/>
</dbReference>
<dbReference type="EMBL" id="LXWW01000239">
    <property type="protein sequence ID" value="OAO14434.1"/>
    <property type="molecule type" value="Genomic_DNA"/>
</dbReference>
<keyword evidence="5 11" id="KW-0808">Transferase</keyword>
<comment type="pathway">
    <text evidence="1 11">Protein modification; peptidyl-diphthamide biosynthesis.</text>
</comment>
<organism evidence="14 15">
    <name type="scientific">Blastocystis sp. subtype 1 (strain ATCC 50177 / NandII)</name>
    <dbReference type="NCBI Taxonomy" id="478820"/>
    <lineage>
        <taxon>Eukaryota</taxon>
        <taxon>Sar</taxon>
        <taxon>Stramenopiles</taxon>
        <taxon>Bigyra</taxon>
        <taxon>Opalozoa</taxon>
        <taxon>Opalinata</taxon>
        <taxon>Blastocystidae</taxon>
        <taxon>Blastocystis</taxon>
    </lineage>
</organism>
<keyword evidence="6 11" id="KW-0949">S-adenosyl-L-methionine</keyword>
<keyword evidence="15" id="KW-1185">Reference proteome</keyword>
<dbReference type="PIRSF" id="PIRSF004967">
    <property type="entry name" value="DPH1"/>
    <property type="match status" value="1"/>
</dbReference>
<dbReference type="Gene3D" id="3.40.50.11840">
    <property type="entry name" value="Diphthamide synthesis DPH1/DPH2 domain 1"/>
    <property type="match status" value="1"/>
</dbReference>
<keyword evidence="8" id="KW-0408">Iron</keyword>
<evidence type="ECO:0000256" key="6">
    <source>
        <dbReference type="ARBA" id="ARBA00022691"/>
    </source>
</evidence>
<dbReference type="AlphaFoldDB" id="A0A196SG50"/>
<evidence type="ECO:0000256" key="10">
    <source>
        <dbReference type="ARBA" id="ARBA00048403"/>
    </source>
</evidence>
<proteinExistence type="inferred from homology"/>
<evidence type="ECO:0000313" key="13">
    <source>
        <dbReference type="EMBL" id="OAO14434.1"/>
    </source>
</evidence>
<dbReference type="EC" id="2.5.1.108" evidence="3 11"/>
<evidence type="ECO:0000256" key="11">
    <source>
        <dbReference type="PIRNR" id="PIRNR004967"/>
    </source>
</evidence>
<evidence type="ECO:0000256" key="7">
    <source>
        <dbReference type="ARBA" id="ARBA00022723"/>
    </source>
</evidence>
<dbReference type="FunFam" id="3.40.50.11860:FF:000002">
    <property type="entry name" value="2-(3-amino-3-carboxypropyl)histidine synthase subunit 1"/>
    <property type="match status" value="1"/>
</dbReference>
<dbReference type="InterPro" id="IPR042264">
    <property type="entry name" value="DPH1/DPH2_2"/>
</dbReference>
<dbReference type="EMBL" id="LXWW01000320">
    <property type="protein sequence ID" value="OAO13855.1"/>
    <property type="molecule type" value="Genomic_DNA"/>
</dbReference>
<keyword evidence="9" id="KW-0411">Iron-sulfur</keyword>
<evidence type="ECO:0000256" key="9">
    <source>
        <dbReference type="ARBA" id="ARBA00023014"/>
    </source>
</evidence>
<dbReference type="FunFam" id="3.40.50.11850:FF:000002">
    <property type="entry name" value="2-(3-amino-3-carboxypropyl)histidine synthase subunit 1"/>
    <property type="match status" value="1"/>
</dbReference>
<evidence type="ECO:0000256" key="2">
    <source>
        <dbReference type="ARBA" id="ARBA00010173"/>
    </source>
</evidence>
<dbReference type="OrthoDB" id="1649088at2759"/>
<comment type="caution">
    <text evidence="14">The sequence shown here is derived from an EMBL/GenBank/DDBJ whole genome shotgun (WGS) entry which is preliminary data.</text>
</comment>
<dbReference type="Proteomes" id="UP000078348">
    <property type="component" value="Unassembled WGS sequence"/>
</dbReference>
<dbReference type="GO" id="GO:0017183">
    <property type="term" value="P:protein histidyl modification to diphthamide"/>
    <property type="evidence" value="ECO:0007669"/>
    <property type="project" value="UniProtKB-UniRule"/>
</dbReference>
<evidence type="ECO:0000256" key="1">
    <source>
        <dbReference type="ARBA" id="ARBA00005156"/>
    </source>
</evidence>
<evidence type="ECO:0000256" key="8">
    <source>
        <dbReference type="ARBA" id="ARBA00023004"/>
    </source>
</evidence>
<reference evidence="14 15" key="1">
    <citation type="submission" date="2016-05" db="EMBL/GenBank/DDBJ databases">
        <title>Nuclear genome of Blastocystis sp. subtype 1 NandII.</title>
        <authorList>
            <person name="Gentekaki E."/>
            <person name="Curtis B."/>
            <person name="Stairs C."/>
            <person name="Eme L."/>
            <person name="Herman E."/>
            <person name="Klimes V."/>
            <person name="Arias M.C."/>
            <person name="Elias M."/>
            <person name="Hilliou F."/>
            <person name="Klute M."/>
            <person name="Malik S.-B."/>
            <person name="Pightling A."/>
            <person name="Rachubinski R."/>
            <person name="Salas D."/>
            <person name="Schlacht A."/>
            <person name="Suga H."/>
            <person name="Archibald J."/>
            <person name="Ball S.G."/>
            <person name="Clark G."/>
            <person name="Dacks J."/>
            <person name="Van Der Giezen M."/>
            <person name="Tsaousis A."/>
            <person name="Roger A."/>
        </authorList>
    </citation>
    <scope>NUCLEOTIDE SEQUENCE [LARGE SCALE GENOMIC DNA]</scope>
    <source>
        <strain evidence="15">ATCC 50177 / NandII</strain>
        <strain evidence="14">NandII</strain>
    </source>
</reference>
<comment type="function">
    <text evidence="11">Catalyzes the first step of diphthamide biosynthesis, a post-translational modification of histidine which occurs in elongation factor 2.</text>
</comment>
<evidence type="ECO:0000256" key="3">
    <source>
        <dbReference type="ARBA" id="ARBA00012221"/>
    </source>
</evidence>
<dbReference type="GO" id="GO:0046872">
    <property type="term" value="F:metal ion binding"/>
    <property type="evidence" value="ECO:0007669"/>
    <property type="project" value="UniProtKB-KW"/>
</dbReference>
<evidence type="ECO:0000313" key="14">
    <source>
        <dbReference type="EMBL" id="OAO15296.1"/>
    </source>
</evidence>
<evidence type="ECO:0000256" key="4">
    <source>
        <dbReference type="ARBA" id="ARBA00021915"/>
    </source>
</evidence>
<comment type="cofactor">
    <cofactor evidence="11">
        <name>[4Fe-4S] cluster</name>
        <dbReference type="ChEBI" id="CHEBI:49883"/>
    </cofactor>
    <text evidence="11">Binds 1 [4Fe-4S] cluster per subunit. The cluster is coordinated with 3 cysteines and an exchangeable S-adenosyl-L-methionine.</text>
</comment>
<dbReference type="UniPathway" id="UPA00559"/>
<comment type="catalytic activity">
    <reaction evidence="10 11">
        <text>L-histidyl-[translation elongation factor 2] + S-adenosyl-L-methionine = 2-[(3S)-amino-3-carboxypropyl]-L-histidyl-[translation elongation factor 2] + S-methyl-5'-thioadenosine + H(+)</text>
        <dbReference type="Rhea" id="RHEA:36783"/>
        <dbReference type="Rhea" id="RHEA-COMP:9748"/>
        <dbReference type="Rhea" id="RHEA-COMP:9749"/>
        <dbReference type="ChEBI" id="CHEBI:15378"/>
        <dbReference type="ChEBI" id="CHEBI:17509"/>
        <dbReference type="ChEBI" id="CHEBI:29979"/>
        <dbReference type="ChEBI" id="CHEBI:59789"/>
        <dbReference type="ChEBI" id="CHEBI:73995"/>
        <dbReference type="EC" id="2.5.1.108"/>
    </reaction>
</comment>
<evidence type="ECO:0000313" key="12">
    <source>
        <dbReference type="EMBL" id="OAO13855.1"/>
    </source>
</evidence>
<protein>
    <recommendedName>
        <fullName evidence="4 11">2-(3-amino-3-carboxypropyl)histidine synthase subunit 1</fullName>
        <ecNumber evidence="3 11">2.5.1.108</ecNumber>
    </recommendedName>
</protein>
<accession>A0A196SG50</accession>
<dbReference type="SFLD" id="SFLDG01121">
    <property type="entry name" value="Diphthamide_biosynthesis"/>
    <property type="match status" value="1"/>
</dbReference>
<dbReference type="GO" id="GO:0051539">
    <property type="term" value="F:4 iron, 4 sulfur cluster binding"/>
    <property type="evidence" value="ECO:0007669"/>
    <property type="project" value="UniProtKB-UniRule"/>
</dbReference>
<dbReference type="Gene3D" id="3.40.50.11850">
    <property type="entry name" value="Diphthamide synthesis DPH1/DPH2 domain 2"/>
    <property type="match status" value="1"/>
</dbReference>
<dbReference type="PANTHER" id="PTHR10762">
    <property type="entry name" value="DIPHTHAMIDE BIOSYNTHESIS PROTEIN"/>
    <property type="match status" value="1"/>
</dbReference>
<dbReference type="NCBIfam" id="TIGR00322">
    <property type="entry name" value="diphth2_R"/>
    <property type="match status" value="1"/>
</dbReference>
<keyword evidence="11" id="KW-0004">4Fe-4S</keyword>
<evidence type="ECO:0000313" key="15">
    <source>
        <dbReference type="Proteomes" id="UP000078348"/>
    </source>
</evidence>
<dbReference type="PANTHER" id="PTHR10762:SF1">
    <property type="entry name" value="2-(3-AMINO-3-CARBOXYPROPYL)HISTIDINE SYNTHASE SUBUNIT 1"/>
    <property type="match status" value="1"/>
</dbReference>
<dbReference type="Pfam" id="PF01866">
    <property type="entry name" value="Diphthamide_syn"/>
    <property type="match status" value="1"/>
</dbReference>
<dbReference type="FunFam" id="3.40.50.11840:FF:000001">
    <property type="entry name" value="2-(3-amino-3-carboxypropyl)histidine synthase subunit 1"/>
    <property type="match status" value="1"/>
</dbReference>